<keyword evidence="3" id="KW-1185">Reference proteome</keyword>
<dbReference type="OrthoDB" id="7365442at2"/>
<dbReference type="EMBL" id="FNCE01000010">
    <property type="protein sequence ID" value="SDG37421.1"/>
    <property type="molecule type" value="Genomic_DNA"/>
</dbReference>
<organism evidence="2 3">
    <name type="scientific">Limimonas halophila</name>
    <dbReference type="NCBI Taxonomy" id="1082479"/>
    <lineage>
        <taxon>Bacteria</taxon>
        <taxon>Pseudomonadati</taxon>
        <taxon>Pseudomonadota</taxon>
        <taxon>Alphaproteobacteria</taxon>
        <taxon>Rhodospirillales</taxon>
        <taxon>Rhodovibrionaceae</taxon>
        <taxon>Limimonas</taxon>
    </lineage>
</organism>
<dbReference type="InterPro" id="IPR017926">
    <property type="entry name" value="GATASE"/>
</dbReference>
<dbReference type="PROSITE" id="PS51273">
    <property type="entry name" value="GATASE_TYPE_1"/>
    <property type="match status" value="1"/>
</dbReference>
<dbReference type="SUPFAM" id="SSF52317">
    <property type="entry name" value="Class I glutamine amidotransferase-like"/>
    <property type="match status" value="1"/>
</dbReference>
<dbReference type="InterPro" id="IPR044992">
    <property type="entry name" value="ChyE-like"/>
</dbReference>
<dbReference type="Pfam" id="PF00117">
    <property type="entry name" value="GATase"/>
    <property type="match status" value="1"/>
</dbReference>
<dbReference type="CDD" id="cd01741">
    <property type="entry name" value="GATase1_1"/>
    <property type="match status" value="1"/>
</dbReference>
<evidence type="ECO:0000313" key="3">
    <source>
        <dbReference type="Proteomes" id="UP000199415"/>
    </source>
</evidence>
<proteinExistence type="predicted"/>
<dbReference type="InterPro" id="IPR029062">
    <property type="entry name" value="Class_I_gatase-like"/>
</dbReference>
<accession>A0A1G7TQD0</accession>
<sequence>MTERVLQIFQMQQARGDRVTRWLEAAGYELDQRFPFRGDALPDPGEDYAAAVVYGGPQSANDTTSQIRDELAFIRAWTERDKPLLGLCLGAQLLAAAHGGRVGKHPEGLIEAGYTPVHPGEAGHDLLPAPQPFYQWHTEGFELPDGAERIATGERFPNQGFRLSPRIYGLQFHPETTVRIFSAWITEAGHMLELPGAQPREQHFQQALHHEDRVTDWLNGFMAAWLGHDATGR</sequence>
<dbReference type="PANTHER" id="PTHR42695:SF5">
    <property type="entry name" value="GLUTAMINE AMIDOTRANSFERASE YLR126C-RELATED"/>
    <property type="match status" value="1"/>
</dbReference>
<dbReference type="RefSeq" id="WP_090021129.1">
    <property type="nucleotide sequence ID" value="NZ_FNCE01000010.1"/>
</dbReference>
<evidence type="ECO:0000259" key="1">
    <source>
        <dbReference type="Pfam" id="PF00117"/>
    </source>
</evidence>
<gene>
    <name evidence="2" type="ORF">SAMN05216241_11028</name>
</gene>
<dbReference type="AlphaFoldDB" id="A0A1G7TQD0"/>
<dbReference type="Gene3D" id="3.40.50.880">
    <property type="match status" value="1"/>
</dbReference>
<evidence type="ECO:0000313" key="2">
    <source>
        <dbReference type="EMBL" id="SDG37421.1"/>
    </source>
</evidence>
<dbReference type="STRING" id="1082479.SAMN05216241_11028"/>
<feature type="domain" description="Glutamine amidotransferase" evidence="1">
    <location>
        <begin position="45"/>
        <end position="179"/>
    </location>
</feature>
<name>A0A1G7TQD0_9PROT</name>
<reference evidence="2 3" key="1">
    <citation type="submission" date="2016-10" db="EMBL/GenBank/DDBJ databases">
        <authorList>
            <person name="de Groot N.N."/>
        </authorList>
    </citation>
    <scope>NUCLEOTIDE SEQUENCE [LARGE SCALE GENOMIC DNA]</scope>
    <source>
        <strain evidence="2 3">DSM 25584</strain>
    </source>
</reference>
<protein>
    <submittedName>
        <fullName evidence="2">GMP synthase (Glutamine-hydrolysing)</fullName>
    </submittedName>
</protein>
<dbReference type="GO" id="GO:0005829">
    <property type="term" value="C:cytosol"/>
    <property type="evidence" value="ECO:0007669"/>
    <property type="project" value="TreeGrafter"/>
</dbReference>
<dbReference type="PANTHER" id="PTHR42695">
    <property type="entry name" value="GLUTAMINE AMIDOTRANSFERASE YLR126C-RELATED"/>
    <property type="match status" value="1"/>
</dbReference>
<dbReference type="Proteomes" id="UP000199415">
    <property type="component" value="Unassembled WGS sequence"/>
</dbReference>